<reference evidence="2" key="2">
    <citation type="submission" date="2023-06" db="EMBL/GenBank/DDBJ databases">
        <authorList>
            <person name="Ma L."/>
            <person name="Liu K.-W."/>
            <person name="Li Z."/>
            <person name="Hsiao Y.-Y."/>
            <person name="Qi Y."/>
            <person name="Fu T."/>
            <person name="Tang G."/>
            <person name="Zhang D."/>
            <person name="Sun W.-H."/>
            <person name="Liu D.-K."/>
            <person name="Li Y."/>
            <person name="Chen G.-Z."/>
            <person name="Liu X.-D."/>
            <person name="Liao X.-Y."/>
            <person name="Jiang Y.-T."/>
            <person name="Yu X."/>
            <person name="Hao Y."/>
            <person name="Huang J."/>
            <person name="Zhao X.-W."/>
            <person name="Ke S."/>
            <person name="Chen Y.-Y."/>
            <person name="Wu W.-L."/>
            <person name="Hsu J.-L."/>
            <person name="Lin Y.-F."/>
            <person name="Huang M.-D."/>
            <person name="Li C.-Y."/>
            <person name="Huang L."/>
            <person name="Wang Z.-W."/>
            <person name="Zhao X."/>
            <person name="Zhong W.-Y."/>
            <person name="Peng D.-H."/>
            <person name="Ahmad S."/>
            <person name="Lan S."/>
            <person name="Zhang J.-S."/>
            <person name="Tsai W.-C."/>
            <person name="Van De Peer Y."/>
            <person name="Liu Z.-J."/>
        </authorList>
    </citation>
    <scope>NUCLEOTIDE SEQUENCE</scope>
    <source>
        <strain evidence="2">SCP</strain>
        <tissue evidence="2">Leaves</tissue>
    </source>
</reference>
<feature type="region of interest" description="Disordered" evidence="1">
    <location>
        <begin position="1"/>
        <end position="20"/>
    </location>
</feature>
<reference evidence="2" key="1">
    <citation type="journal article" date="2023" name="Nat. Commun.">
        <title>Diploid and tetraploid genomes of Acorus and the evolution of monocots.</title>
        <authorList>
            <person name="Ma L."/>
            <person name="Liu K.W."/>
            <person name="Li Z."/>
            <person name="Hsiao Y.Y."/>
            <person name="Qi Y."/>
            <person name="Fu T."/>
            <person name="Tang G.D."/>
            <person name="Zhang D."/>
            <person name="Sun W.H."/>
            <person name="Liu D.K."/>
            <person name="Li Y."/>
            <person name="Chen G.Z."/>
            <person name="Liu X.D."/>
            <person name="Liao X.Y."/>
            <person name="Jiang Y.T."/>
            <person name="Yu X."/>
            <person name="Hao Y."/>
            <person name="Huang J."/>
            <person name="Zhao X.W."/>
            <person name="Ke S."/>
            <person name="Chen Y.Y."/>
            <person name="Wu W.L."/>
            <person name="Hsu J.L."/>
            <person name="Lin Y.F."/>
            <person name="Huang M.D."/>
            <person name="Li C.Y."/>
            <person name="Huang L."/>
            <person name="Wang Z.W."/>
            <person name="Zhao X."/>
            <person name="Zhong W.Y."/>
            <person name="Peng D.H."/>
            <person name="Ahmad S."/>
            <person name="Lan S."/>
            <person name="Zhang J.S."/>
            <person name="Tsai W.C."/>
            <person name="Van de Peer Y."/>
            <person name="Liu Z.J."/>
        </authorList>
    </citation>
    <scope>NUCLEOTIDE SEQUENCE</scope>
    <source>
        <strain evidence="2">SCP</strain>
    </source>
</reference>
<dbReference type="PANTHER" id="PTHR34808:SF2">
    <property type="entry name" value="EXPRESSED PROTEIN"/>
    <property type="match status" value="1"/>
</dbReference>
<evidence type="ECO:0008006" key="4">
    <source>
        <dbReference type="Google" id="ProtNLM"/>
    </source>
</evidence>
<evidence type="ECO:0000256" key="1">
    <source>
        <dbReference type="SAM" id="MobiDB-lite"/>
    </source>
</evidence>
<dbReference type="AlphaFoldDB" id="A0AAV9ARL3"/>
<protein>
    <recommendedName>
        <fullName evidence="4">Dynein light chain</fullName>
    </recommendedName>
</protein>
<evidence type="ECO:0000313" key="2">
    <source>
        <dbReference type="EMBL" id="KAK1266851.1"/>
    </source>
</evidence>
<comment type="caution">
    <text evidence="2">The sequence shown here is derived from an EMBL/GenBank/DDBJ whole genome shotgun (WGS) entry which is preliminary data.</text>
</comment>
<keyword evidence="3" id="KW-1185">Reference proteome</keyword>
<feature type="compositionally biased region" description="Basic and acidic residues" evidence="1">
    <location>
        <begin position="1"/>
        <end position="18"/>
    </location>
</feature>
<evidence type="ECO:0000313" key="3">
    <source>
        <dbReference type="Proteomes" id="UP001179952"/>
    </source>
</evidence>
<gene>
    <name evidence="2" type="ORF">QJS04_geneDACA009015</name>
</gene>
<proteinExistence type="predicted"/>
<dbReference type="Proteomes" id="UP001179952">
    <property type="component" value="Unassembled WGS sequence"/>
</dbReference>
<organism evidence="2 3">
    <name type="scientific">Acorus gramineus</name>
    <name type="common">Dwarf sweet flag</name>
    <dbReference type="NCBI Taxonomy" id="55184"/>
    <lineage>
        <taxon>Eukaryota</taxon>
        <taxon>Viridiplantae</taxon>
        <taxon>Streptophyta</taxon>
        <taxon>Embryophyta</taxon>
        <taxon>Tracheophyta</taxon>
        <taxon>Spermatophyta</taxon>
        <taxon>Magnoliopsida</taxon>
        <taxon>Liliopsida</taxon>
        <taxon>Acoraceae</taxon>
        <taxon>Acorus</taxon>
    </lineage>
</organism>
<name>A0AAV9ARL3_ACOGR</name>
<dbReference type="EMBL" id="JAUJYN010000007">
    <property type="protein sequence ID" value="KAK1266851.1"/>
    <property type="molecule type" value="Genomic_DNA"/>
</dbReference>
<accession>A0AAV9ARL3</accession>
<sequence>MKKTIKKIERKSSLESEPRTLSLDQIQCARDAALFVVKNKSFEDAIRIFTEPMTETIRPPPAPLKKVKSLRKVENPTIVLEHTSNFLPS</sequence>
<dbReference type="PANTHER" id="PTHR34808">
    <property type="entry name" value="EXPRESSED PROTEIN"/>
    <property type="match status" value="1"/>
</dbReference>